<organism evidence="2 3">
    <name type="scientific">Collimonas arenae</name>
    <dbReference type="NCBI Taxonomy" id="279058"/>
    <lineage>
        <taxon>Bacteria</taxon>
        <taxon>Pseudomonadati</taxon>
        <taxon>Pseudomonadota</taxon>
        <taxon>Betaproteobacteria</taxon>
        <taxon>Burkholderiales</taxon>
        <taxon>Oxalobacteraceae</taxon>
        <taxon>Collimonas</taxon>
    </lineage>
</organism>
<dbReference type="Proteomes" id="UP000071778">
    <property type="component" value="Chromosome"/>
</dbReference>
<evidence type="ECO:0000256" key="1">
    <source>
        <dbReference type="SAM" id="SignalP"/>
    </source>
</evidence>
<evidence type="ECO:0000313" key="2">
    <source>
        <dbReference type="EMBL" id="AMP07840.1"/>
    </source>
</evidence>
<keyword evidence="3" id="KW-1185">Reference proteome</keyword>
<keyword evidence="2" id="KW-0449">Lipoprotein</keyword>
<feature type="chain" id="PRO_5007277831" evidence="1">
    <location>
        <begin position="20"/>
        <end position="47"/>
    </location>
</feature>
<protein>
    <submittedName>
        <fullName evidence="2">Putative lipoprotein</fullName>
    </submittedName>
</protein>
<keyword evidence="1" id="KW-0732">Signal</keyword>
<dbReference type="AlphaFoldDB" id="A0A127QCT1"/>
<name>A0A127QCT1_9BURK</name>
<reference evidence="2 3" key="1">
    <citation type="submission" date="2015-11" db="EMBL/GenBank/DDBJ databases">
        <title>Exploring the genomic traits of fungus-feeding bacterial genus Collimonas.</title>
        <authorList>
            <person name="Song C."/>
            <person name="Schmidt R."/>
            <person name="de Jager V."/>
            <person name="Krzyzanowska D."/>
            <person name="Jongedijk E."/>
            <person name="Cankar K."/>
            <person name="Beekwilder J."/>
            <person name="van Veen A."/>
            <person name="de Boer W."/>
            <person name="van Veen J.A."/>
            <person name="Garbeva P."/>
        </authorList>
    </citation>
    <scope>NUCLEOTIDE SEQUENCE [LARGE SCALE GENOMIC DNA]</scope>
    <source>
        <strain evidence="2 3">Ter282</strain>
    </source>
</reference>
<sequence>MRLFFAVMATLLIAACGHAPSNGDAISGSSITPYGVIDTGVTRTTGR</sequence>
<accession>A0A127QCT1</accession>
<dbReference type="PROSITE" id="PS51257">
    <property type="entry name" value="PROKAR_LIPOPROTEIN"/>
    <property type="match status" value="1"/>
</dbReference>
<evidence type="ECO:0000313" key="3">
    <source>
        <dbReference type="Proteomes" id="UP000071778"/>
    </source>
</evidence>
<gene>
    <name evidence="2" type="ORF">CAter282_0016</name>
</gene>
<feature type="signal peptide" evidence="1">
    <location>
        <begin position="1"/>
        <end position="19"/>
    </location>
</feature>
<dbReference type="EMBL" id="CP013235">
    <property type="protein sequence ID" value="AMP07840.1"/>
    <property type="molecule type" value="Genomic_DNA"/>
</dbReference>
<proteinExistence type="predicted"/>
<dbReference type="PATRIC" id="fig|279058.17.peg.18"/>